<reference evidence="3 4" key="1">
    <citation type="journal article" date="2018" name="Int. J. Syst. Evol. Microbiol.">
        <title>Flavobacterium chryseum sp. nov. and Flavobacterium psychroterrae sp. nov., novel environmental bacteria isolated from Antarctica.</title>
        <authorList>
            <person name="Kralova S."/>
            <person name="Svec P."/>
            <person name="Busse H.J."/>
            <person name="Stankova E."/>
            <person name="Vaczi P."/>
            <person name="Sedlacek I."/>
        </authorList>
    </citation>
    <scope>NUCLEOTIDE SEQUENCE [LARGE SCALE GENOMIC DNA]</scope>
    <source>
        <strain evidence="3 4">CCM 8827</strain>
    </source>
</reference>
<dbReference type="RefSeq" id="WP_213300869.1">
    <property type="nucleotide sequence ID" value="NZ_JAGYVZ010000011.1"/>
</dbReference>
<evidence type="ECO:0000256" key="1">
    <source>
        <dbReference type="SAM" id="SignalP"/>
    </source>
</evidence>
<dbReference type="PROSITE" id="PS50228">
    <property type="entry name" value="SUEL_LECTIN"/>
    <property type="match status" value="1"/>
</dbReference>
<feature type="signal peptide" evidence="1">
    <location>
        <begin position="1"/>
        <end position="21"/>
    </location>
</feature>
<feature type="chain" id="PRO_5046471841" description="SUEL-type lectin domain-containing protein" evidence="1">
    <location>
        <begin position="22"/>
        <end position="771"/>
    </location>
</feature>
<dbReference type="InterPro" id="IPR013783">
    <property type="entry name" value="Ig-like_fold"/>
</dbReference>
<keyword evidence="1" id="KW-0732">Signal</keyword>
<dbReference type="InterPro" id="IPR000922">
    <property type="entry name" value="Lectin_gal-bd_dom"/>
</dbReference>
<evidence type="ECO:0000313" key="3">
    <source>
        <dbReference type="EMBL" id="MBS7232015.1"/>
    </source>
</evidence>
<proteinExistence type="predicted"/>
<dbReference type="Pfam" id="PF02140">
    <property type="entry name" value="SUEL_Lectin"/>
    <property type="match status" value="1"/>
</dbReference>
<evidence type="ECO:0000259" key="2">
    <source>
        <dbReference type="PROSITE" id="PS50228"/>
    </source>
</evidence>
<dbReference type="EMBL" id="JAGYVZ010000011">
    <property type="protein sequence ID" value="MBS7232015.1"/>
    <property type="molecule type" value="Genomic_DNA"/>
</dbReference>
<evidence type="ECO:0000313" key="4">
    <source>
        <dbReference type="Proteomes" id="UP000722625"/>
    </source>
</evidence>
<protein>
    <recommendedName>
        <fullName evidence="2">SUEL-type lectin domain-containing protein</fullName>
    </recommendedName>
</protein>
<accession>A0ABS5PDT3</accession>
<name>A0ABS5PDT3_9FLAO</name>
<organism evidence="3 4">
    <name type="scientific">Flavobacterium psychroterrae</name>
    <dbReference type="NCBI Taxonomy" id="2133767"/>
    <lineage>
        <taxon>Bacteria</taxon>
        <taxon>Pseudomonadati</taxon>
        <taxon>Bacteroidota</taxon>
        <taxon>Flavobacteriia</taxon>
        <taxon>Flavobacteriales</taxon>
        <taxon>Flavobacteriaceae</taxon>
        <taxon>Flavobacterium</taxon>
    </lineage>
</organism>
<dbReference type="InterPro" id="IPR043159">
    <property type="entry name" value="Lectin_gal-bd_sf"/>
</dbReference>
<feature type="domain" description="SUEL-type lectin" evidence="2">
    <location>
        <begin position="425"/>
        <end position="510"/>
    </location>
</feature>
<dbReference type="CDD" id="cd22842">
    <property type="entry name" value="Gal_Rha_Lectin_BGal"/>
    <property type="match status" value="1"/>
</dbReference>
<dbReference type="Proteomes" id="UP000722625">
    <property type="component" value="Unassembled WGS sequence"/>
</dbReference>
<dbReference type="Gene3D" id="2.60.40.10">
    <property type="entry name" value="Immunoglobulins"/>
    <property type="match status" value="1"/>
</dbReference>
<comment type="caution">
    <text evidence="3">The sequence shown here is derived from an EMBL/GenBank/DDBJ whole genome shotgun (WGS) entry which is preliminary data.</text>
</comment>
<sequence>MKKKILLIIIVTILQTFTSFAQTNVYNVRLSDIINTTTPCGPTVRYQFVGAGDWGFRWTSSETSMAKSITVQLNYAINCNSNPSNNSVKLNGVNQAVQPTPGPYNCQCVPPGASPTVWTLNPSDYNSGGLNTVLLKSIGNSEGLNLLTGSTDVYARVTVKYSDTTIKGLATSIRNGDTTPAVADDTEFGSVAESAPLNHTFTIGNASTNNLTLTGTPSVAISGSNAFSIVTQPASTTIAGGSSNTFVVRFAPTCATLGVQTAIVSVATDDPDASIYKFTVQGTGIDNVKPTIVTNGDKNVNVNPGGCEATVTVSATATDNCSVGTPTGVRSDAKLLSDVYPVGTTTITWNVMDVNGNHGATAIQNVIVNDNILPTAISKNITVQLNASGSVTVNATQLNDGSTDNCGINNYKFAYGSVGTVCNVVGEGAFLSLTAPTASVFKNILYASYGNSTGTCGNFVTGSCNASNSLSVVSSALINKNSGSIYSSNDIFGDPCNGTQKRLAVQARYAPSTTETASLTFSCADVGTHNVVLFVTDSNGNVSTANATITVNDDTVPLITSNGDQNLNADAALCTTNVSVSASATDNCSVGTPTGVRSDAKLLSDVYPVGITTIAWNVKDSNGNDAVEVIQTVTVTENQIPVINSNGDQNVNADAGLCGAILVVSASATDNCSVGTPTGVRNDGKLLSDVYPVGSTKIKWNVKDSNGNNAVEVIQTVIVTDNILPTVITKNITVQLDATGNATIVASDVDDSSSDNCGIDILELDNGIYLC</sequence>
<dbReference type="Gene3D" id="2.60.120.740">
    <property type="match status" value="1"/>
</dbReference>
<keyword evidence="4" id="KW-1185">Reference proteome</keyword>
<gene>
    <name evidence="3" type="ORF">KHA90_13365</name>
</gene>